<dbReference type="Proteomes" id="UP000636800">
    <property type="component" value="Chromosome 13"/>
</dbReference>
<comment type="caution">
    <text evidence="2">The sequence shown here is derived from an EMBL/GenBank/DDBJ whole genome shotgun (WGS) entry which is preliminary data.</text>
</comment>
<dbReference type="Proteomes" id="UP000639772">
    <property type="component" value="Chromosome 13"/>
</dbReference>
<dbReference type="EMBL" id="JADCNM010000013">
    <property type="protein sequence ID" value="KAG0455820.1"/>
    <property type="molecule type" value="Genomic_DNA"/>
</dbReference>
<evidence type="ECO:0000313" key="1">
    <source>
        <dbReference type="EMBL" id="KAG0454625.1"/>
    </source>
</evidence>
<protein>
    <submittedName>
        <fullName evidence="2">Uncharacterized protein</fullName>
    </submittedName>
</protein>
<accession>A0A835PNS6</accession>
<dbReference type="AlphaFoldDB" id="A0A835PNS6"/>
<evidence type="ECO:0000313" key="3">
    <source>
        <dbReference type="Proteomes" id="UP000636800"/>
    </source>
</evidence>
<gene>
    <name evidence="2" type="ORF">HPP92_023608</name>
    <name evidence="1" type="ORF">HPP92_023917</name>
</gene>
<keyword evidence="3" id="KW-1185">Reference proteome</keyword>
<dbReference type="EMBL" id="JADCNL010000013">
    <property type="protein sequence ID" value="KAG0454625.1"/>
    <property type="molecule type" value="Genomic_DNA"/>
</dbReference>
<name>A0A835PNS6_VANPL</name>
<evidence type="ECO:0000313" key="2">
    <source>
        <dbReference type="EMBL" id="KAG0455820.1"/>
    </source>
</evidence>
<proteinExistence type="predicted"/>
<organism evidence="2 4">
    <name type="scientific">Vanilla planifolia</name>
    <name type="common">Vanilla</name>
    <dbReference type="NCBI Taxonomy" id="51239"/>
    <lineage>
        <taxon>Eukaryota</taxon>
        <taxon>Viridiplantae</taxon>
        <taxon>Streptophyta</taxon>
        <taxon>Embryophyta</taxon>
        <taxon>Tracheophyta</taxon>
        <taxon>Spermatophyta</taxon>
        <taxon>Magnoliopsida</taxon>
        <taxon>Liliopsida</taxon>
        <taxon>Asparagales</taxon>
        <taxon>Orchidaceae</taxon>
        <taxon>Vanilloideae</taxon>
        <taxon>Vanilleae</taxon>
        <taxon>Vanilla</taxon>
    </lineage>
</organism>
<evidence type="ECO:0000313" key="4">
    <source>
        <dbReference type="Proteomes" id="UP000639772"/>
    </source>
</evidence>
<reference evidence="3 4" key="1">
    <citation type="journal article" date="2020" name="Nat. Food">
        <title>A phased Vanilla planifolia genome enables genetic improvement of flavour and production.</title>
        <authorList>
            <person name="Hasing T."/>
            <person name="Tang H."/>
            <person name="Brym M."/>
            <person name="Khazi F."/>
            <person name="Huang T."/>
            <person name="Chambers A.H."/>
        </authorList>
    </citation>
    <scope>NUCLEOTIDE SEQUENCE [LARGE SCALE GENOMIC DNA]</scope>
    <source>
        <tissue evidence="2">Leaf</tissue>
    </source>
</reference>
<sequence length="62" mass="6861">MAISNELIYSRFKTGVVEIYKDKLLRVGNSSDRSKLQGNVYVVGDEVLVVGTSTGRLQWRGG</sequence>